<dbReference type="Proteomes" id="UP001202180">
    <property type="component" value="Unassembled WGS sequence"/>
</dbReference>
<reference evidence="2 3" key="1">
    <citation type="submission" date="2022-04" db="EMBL/GenBank/DDBJ databases">
        <title>Spirosoma sp. strain RP8 genome sequencing and assembly.</title>
        <authorList>
            <person name="Jung Y."/>
        </authorList>
    </citation>
    <scope>NUCLEOTIDE SEQUENCE [LARGE SCALE GENOMIC DNA]</scope>
    <source>
        <strain evidence="2 3">RP8</strain>
    </source>
</reference>
<evidence type="ECO:0008006" key="4">
    <source>
        <dbReference type="Google" id="ProtNLM"/>
    </source>
</evidence>
<name>A0ABT0HUM3_9BACT</name>
<feature type="transmembrane region" description="Helical" evidence="1">
    <location>
        <begin position="232"/>
        <end position="254"/>
    </location>
</feature>
<keyword evidence="1" id="KW-0472">Membrane</keyword>
<comment type="caution">
    <text evidence="2">The sequence shown here is derived from an EMBL/GenBank/DDBJ whole genome shotgun (WGS) entry which is preliminary data.</text>
</comment>
<accession>A0ABT0HUM3</accession>
<gene>
    <name evidence="2" type="ORF">M0L20_28795</name>
</gene>
<keyword evidence="1" id="KW-1133">Transmembrane helix</keyword>
<protein>
    <recommendedName>
        <fullName evidence="4">DUF4239 domain-containing protein</fullName>
    </recommendedName>
</protein>
<feature type="transmembrane region" description="Helical" evidence="1">
    <location>
        <begin position="69"/>
        <end position="90"/>
    </location>
</feature>
<dbReference type="RefSeq" id="WP_248480704.1">
    <property type="nucleotide sequence ID" value="NZ_JALPRF010000012.1"/>
</dbReference>
<feature type="transmembrane region" description="Helical" evidence="1">
    <location>
        <begin position="31"/>
        <end position="53"/>
    </location>
</feature>
<keyword evidence="1" id="KW-0812">Transmembrane</keyword>
<evidence type="ECO:0000313" key="3">
    <source>
        <dbReference type="Proteomes" id="UP001202180"/>
    </source>
</evidence>
<organism evidence="2 3">
    <name type="scientific">Spirosoma liriopis</name>
    <dbReference type="NCBI Taxonomy" id="2937440"/>
    <lineage>
        <taxon>Bacteria</taxon>
        <taxon>Pseudomonadati</taxon>
        <taxon>Bacteroidota</taxon>
        <taxon>Cytophagia</taxon>
        <taxon>Cytophagales</taxon>
        <taxon>Cytophagaceae</taxon>
        <taxon>Spirosoma</taxon>
    </lineage>
</organism>
<evidence type="ECO:0000256" key="1">
    <source>
        <dbReference type="SAM" id="Phobius"/>
    </source>
</evidence>
<evidence type="ECO:0000313" key="2">
    <source>
        <dbReference type="EMBL" id="MCK8495899.1"/>
    </source>
</evidence>
<keyword evidence="3" id="KW-1185">Reference proteome</keyword>
<dbReference type="EMBL" id="JALPRF010000012">
    <property type="protein sequence ID" value="MCK8495899.1"/>
    <property type="molecule type" value="Genomic_DNA"/>
</dbReference>
<sequence length="261" mass="29117">MIKLLINPLSWLAELISIVTSGLAKLSSGQLGLTLVAAFGITALCAWLCLNYVQLWNKRFQLTVTHKTFTAFACTLTFFFVLAFSALTFLKEITLVRITIWQAAIKLDQGWAQETLGKTYDEVKKNGLEDFSLYPNVDAGVPITKSQSRFIAAKINADGACHHFSQQHPFLSKIIWTSPTLPAKIVQDDVEEYFSSTLNRSYPQERAVDLAAEYIKTQLVQQAPRVVTLSRIGLVLAFLLVQLIPFGLIGYAAYTDIRSSF</sequence>
<proteinExistence type="predicted"/>